<evidence type="ECO:0000259" key="8">
    <source>
        <dbReference type="Pfam" id="PF03772"/>
    </source>
</evidence>
<feature type="domain" description="ComEC/Rec2-related protein" evidence="8">
    <location>
        <begin position="237"/>
        <end position="512"/>
    </location>
</feature>
<feature type="domain" description="DUF4131" evidence="9">
    <location>
        <begin position="44"/>
        <end position="181"/>
    </location>
</feature>
<feature type="transmembrane region" description="Helical" evidence="7">
    <location>
        <begin position="488"/>
        <end position="508"/>
    </location>
</feature>
<keyword evidence="5 7" id="KW-0472">Membrane</keyword>
<keyword evidence="4 7" id="KW-1133">Transmembrane helix</keyword>
<evidence type="ECO:0000256" key="5">
    <source>
        <dbReference type="ARBA" id="ARBA00023136"/>
    </source>
</evidence>
<dbReference type="Pfam" id="PF03772">
    <property type="entry name" value="Competence"/>
    <property type="match status" value="1"/>
</dbReference>
<feature type="compositionally biased region" description="Low complexity" evidence="6">
    <location>
        <begin position="688"/>
        <end position="698"/>
    </location>
</feature>
<dbReference type="Pfam" id="PF13567">
    <property type="entry name" value="DUF4131"/>
    <property type="match status" value="1"/>
</dbReference>
<evidence type="ECO:0000256" key="2">
    <source>
        <dbReference type="ARBA" id="ARBA00022475"/>
    </source>
</evidence>
<evidence type="ECO:0000256" key="6">
    <source>
        <dbReference type="SAM" id="MobiDB-lite"/>
    </source>
</evidence>
<dbReference type="InterPro" id="IPR052159">
    <property type="entry name" value="Competence_DNA_uptake"/>
</dbReference>
<accession>A0A6L7G8S9</accession>
<reference evidence="10 11" key="1">
    <citation type="submission" date="2019-12" db="EMBL/GenBank/DDBJ databases">
        <authorList>
            <person name="Li M."/>
        </authorList>
    </citation>
    <scope>NUCLEOTIDE SEQUENCE [LARGE SCALE GENOMIC DNA]</scope>
    <source>
        <strain evidence="10 11">GBMRC 2024</strain>
    </source>
</reference>
<gene>
    <name evidence="10" type="ORF">GR170_22625</name>
</gene>
<feature type="transmembrane region" description="Helical" evidence="7">
    <location>
        <begin position="395"/>
        <end position="416"/>
    </location>
</feature>
<name>A0A6L7G8S9_9RHOB</name>
<evidence type="ECO:0000256" key="3">
    <source>
        <dbReference type="ARBA" id="ARBA00022692"/>
    </source>
</evidence>
<evidence type="ECO:0000256" key="1">
    <source>
        <dbReference type="ARBA" id="ARBA00004651"/>
    </source>
</evidence>
<feature type="transmembrane region" description="Helical" evidence="7">
    <location>
        <begin position="289"/>
        <end position="311"/>
    </location>
</feature>
<organism evidence="10 11">
    <name type="scientific">Pseudooceanicola albus</name>
    <dbReference type="NCBI Taxonomy" id="2692189"/>
    <lineage>
        <taxon>Bacteria</taxon>
        <taxon>Pseudomonadati</taxon>
        <taxon>Pseudomonadota</taxon>
        <taxon>Alphaproteobacteria</taxon>
        <taxon>Rhodobacterales</taxon>
        <taxon>Paracoccaceae</taxon>
        <taxon>Pseudooceanicola</taxon>
    </lineage>
</organism>
<sequence length="708" mass="73846">MQQRPAVLAGVLLAQRGGLFCWVPVAFGTGIGLYFGLGQEPGPGLVAGLAGLAAALALLSWRVGYLWRPLVLGLALLLAGLVWAGLRASQVAAPVLPFRYYGPIEGRIVAMDRSASDAVRLTLDHVRLDRLAPQETPARVRISLHGPEGTEPLPGGWVMTTGHLSAPSGPAEPGGFDFQRHAWFLRLGAVGYTSVPLMALAPPDPAALHLFRLRMALAQRFRDGLPGEAGAFAAAVTAGDRSGMGQETLQALRVSNLAHLLAISGLHMGLLAGFVFMATRRGLVLSRRIALYAPVKSIAAAAALLAATGYLLLSGGSIATERAYVMVAMALIGAMALRRAISLRAVALAGLVVLALRPEALLSPGFQMSFAATLALVAVFAALREISWQARGWGGRALTLVLSSAVAGLATAPVAAAQFNQIAHYGLVANLVSVPVMGTVVIPAALVAVLLMPLGLQALPLWVMGLGLNWILWVAHRVAAWPGARGMVMAPPGMVLPLFAIGMLTVILWRGRGRWLGLGPMAAAFLLWAQAERPPVLIAESGGLVGILTPEGRALSRARAESFVAAIWLENDADPALQEAAALRWPGAPQVRHATGKRAAAAEGPCRDGEWLVLNVPAAEAPGATGCRVLDPSGLRQLGAVALWPAEGRMVTARQVAGQRLWNTPGLPPLQDRLGWPYPAPGPGRGAGVFRPAAAPAGTGPGQRPHGR</sequence>
<feature type="region of interest" description="Disordered" evidence="6">
    <location>
        <begin position="681"/>
        <end position="708"/>
    </location>
</feature>
<evidence type="ECO:0000256" key="4">
    <source>
        <dbReference type="ARBA" id="ARBA00022989"/>
    </source>
</evidence>
<dbReference type="AlphaFoldDB" id="A0A6L7G8S9"/>
<feature type="transmembrane region" description="Helical" evidence="7">
    <location>
        <begin position="422"/>
        <end position="451"/>
    </location>
</feature>
<keyword evidence="3 7" id="KW-0812">Transmembrane</keyword>
<dbReference type="InterPro" id="IPR025405">
    <property type="entry name" value="DUF4131"/>
</dbReference>
<comment type="caution">
    <text evidence="10">The sequence shown here is derived from an EMBL/GenBank/DDBJ whole genome shotgun (WGS) entry which is preliminary data.</text>
</comment>
<feature type="transmembrane region" description="Helical" evidence="7">
    <location>
        <begin position="44"/>
        <end position="61"/>
    </location>
</feature>
<dbReference type="PANTHER" id="PTHR30619">
    <property type="entry name" value="DNA INTERNALIZATION/COMPETENCE PROTEIN COMEC/REC2"/>
    <property type="match status" value="1"/>
</dbReference>
<feature type="transmembrane region" description="Helical" evidence="7">
    <location>
        <begin position="323"/>
        <end position="341"/>
    </location>
</feature>
<proteinExistence type="predicted"/>
<comment type="subcellular location">
    <subcellularLocation>
        <location evidence="1">Cell membrane</location>
        <topology evidence="1">Multi-pass membrane protein</topology>
    </subcellularLocation>
</comment>
<feature type="transmembrane region" description="Helical" evidence="7">
    <location>
        <begin position="458"/>
        <end position="476"/>
    </location>
</feature>
<feature type="transmembrane region" description="Helical" evidence="7">
    <location>
        <begin position="67"/>
        <end position="86"/>
    </location>
</feature>
<keyword evidence="2" id="KW-1003">Cell membrane</keyword>
<protein>
    <submittedName>
        <fullName evidence="10">DUF4131 domain-containing protein</fullName>
    </submittedName>
</protein>
<feature type="transmembrane region" description="Helical" evidence="7">
    <location>
        <begin position="361"/>
        <end position="383"/>
    </location>
</feature>
<dbReference type="InterPro" id="IPR004477">
    <property type="entry name" value="ComEC_N"/>
</dbReference>
<evidence type="ECO:0000259" key="9">
    <source>
        <dbReference type="Pfam" id="PF13567"/>
    </source>
</evidence>
<evidence type="ECO:0000256" key="7">
    <source>
        <dbReference type="SAM" id="Phobius"/>
    </source>
</evidence>
<dbReference type="GO" id="GO:0005886">
    <property type="term" value="C:plasma membrane"/>
    <property type="evidence" value="ECO:0007669"/>
    <property type="project" value="UniProtKB-SubCell"/>
</dbReference>
<evidence type="ECO:0000313" key="10">
    <source>
        <dbReference type="EMBL" id="MXN20634.1"/>
    </source>
</evidence>
<dbReference type="RefSeq" id="WP_160896757.1">
    <property type="nucleotide sequence ID" value="NZ_WUMU01000033.1"/>
</dbReference>
<keyword evidence="11" id="KW-1185">Reference proteome</keyword>
<dbReference type="NCBIfam" id="TIGR00360">
    <property type="entry name" value="ComEC_N-term"/>
    <property type="match status" value="1"/>
</dbReference>
<evidence type="ECO:0000313" key="11">
    <source>
        <dbReference type="Proteomes" id="UP000477911"/>
    </source>
</evidence>
<dbReference type="EMBL" id="WUMU01000033">
    <property type="protein sequence ID" value="MXN20634.1"/>
    <property type="molecule type" value="Genomic_DNA"/>
</dbReference>
<feature type="transmembrane region" description="Helical" evidence="7">
    <location>
        <begin position="17"/>
        <end position="37"/>
    </location>
</feature>
<feature type="transmembrane region" description="Helical" evidence="7">
    <location>
        <begin position="257"/>
        <end position="277"/>
    </location>
</feature>
<dbReference type="Proteomes" id="UP000477911">
    <property type="component" value="Unassembled WGS sequence"/>
</dbReference>
<dbReference type="PANTHER" id="PTHR30619:SF1">
    <property type="entry name" value="RECOMBINATION PROTEIN 2"/>
    <property type="match status" value="1"/>
</dbReference>